<proteinExistence type="predicted"/>
<reference evidence="1 2" key="1">
    <citation type="submission" date="2006-10" db="EMBL/GenBank/DDBJ databases">
        <title>The Genome Sequence of Batrachochytrium dendrobatidis JEL423.</title>
        <authorList>
            <consortium name="The Broad Institute Genome Sequencing Platform"/>
            <person name="Birren B."/>
            <person name="Lander E."/>
            <person name="Galagan J."/>
            <person name="Cuomo C."/>
            <person name="Devon K."/>
            <person name="Jaffe D."/>
            <person name="Butler J."/>
            <person name="Alvarez P."/>
            <person name="Gnerre S."/>
            <person name="Grabherr M."/>
            <person name="Kleber M."/>
            <person name="Mauceli E."/>
            <person name="Brockman W."/>
            <person name="Young S."/>
            <person name="LaButti K."/>
            <person name="Sykes S."/>
            <person name="DeCaprio D."/>
            <person name="Crawford M."/>
            <person name="Koehrsen M."/>
            <person name="Engels R."/>
            <person name="Montgomery P."/>
            <person name="Pearson M."/>
            <person name="Howarth C."/>
            <person name="Larson L."/>
            <person name="White J."/>
            <person name="O'Leary S."/>
            <person name="Kodira C."/>
            <person name="Zeng Q."/>
            <person name="Yandava C."/>
            <person name="Alvarado L."/>
            <person name="Longcore J."/>
            <person name="James T."/>
        </authorList>
    </citation>
    <scope>NUCLEOTIDE SEQUENCE [LARGE SCALE GENOMIC DNA]</scope>
    <source>
        <strain evidence="1 2">JEL423</strain>
    </source>
</reference>
<protein>
    <submittedName>
        <fullName evidence="1">Uncharacterized protein</fullName>
    </submittedName>
</protein>
<gene>
    <name evidence="1" type="ORF">BDEG_27217</name>
</gene>
<dbReference type="Proteomes" id="UP000077115">
    <property type="component" value="Unassembled WGS sequence"/>
</dbReference>
<evidence type="ECO:0000313" key="1">
    <source>
        <dbReference type="EMBL" id="OAJ43904.1"/>
    </source>
</evidence>
<evidence type="ECO:0000313" key="2">
    <source>
        <dbReference type="Proteomes" id="UP000077115"/>
    </source>
</evidence>
<name>A0A177WW39_BATDL</name>
<reference evidence="1 2" key="2">
    <citation type="submission" date="2016-05" db="EMBL/GenBank/DDBJ databases">
        <title>Lineage-specific infection strategies underlie the spectrum of fungal disease in amphibians.</title>
        <authorList>
            <person name="Cuomo C.A."/>
            <person name="Farrer R.A."/>
            <person name="James T."/>
            <person name="Longcore J."/>
            <person name="Birren B."/>
        </authorList>
    </citation>
    <scope>NUCLEOTIDE SEQUENCE [LARGE SCALE GENOMIC DNA]</scope>
    <source>
        <strain evidence="1 2">JEL423</strain>
    </source>
</reference>
<accession>A0A177WW39</accession>
<organism evidence="1 2">
    <name type="scientific">Batrachochytrium dendrobatidis (strain JEL423)</name>
    <dbReference type="NCBI Taxonomy" id="403673"/>
    <lineage>
        <taxon>Eukaryota</taxon>
        <taxon>Fungi</taxon>
        <taxon>Fungi incertae sedis</taxon>
        <taxon>Chytridiomycota</taxon>
        <taxon>Chytridiomycota incertae sedis</taxon>
        <taxon>Chytridiomycetes</taxon>
        <taxon>Rhizophydiales</taxon>
        <taxon>Rhizophydiales incertae sedis</taxon>
        <taxon>Batrachochytrium</taxon>
    </lineage>
</organism>
<sequence length="111" mass="12934">MSMGTWIGKDHLTMFPIWLRLFSSKNPLTLDQTLSALWWTNQPFFGNEGRKHIPRNGWSINTLWKVYWSRVKVLVKKIAVKFETLSSGLLLSKSPLKLVLIGTGWLLRYLM</sequence>
<dbReference type="EMBL" id="DS022311">
    <property type="protein sequence ID" value="OAJ43904.1"/>
    <property type="molecule type" value="Genomic_DNA"/>
</dbReference>
<dbReference type="AlphaFoldDB" id="A0A177WW39"/>
<dbReference type="VEuPathDB" id="FungiDB:BDEG_27217"/>